<keyword evidence="5" id="KW-1185">Reference proteome</keyword>
<keyword evidence="1" id="KW-0547">Nucleotide-binding</keyword>
<dbReference type="EMBL" id="JBBPFD010000006">
    <property type="protein sequence ID" value="KAK7922803.1"/>
    <property type="molecule type" value="Genomic_DNA"/>
</dbReference>
<keyword evidence="2" id="KW-0067">ATP-binding</keyword>
<evidence type="ECO:0000259" key="3">
    <source>
        <dbReference type="SMART" id="SM00129"/>
    </source>
</evidence>
<dbReference type="GO" id="GO:0003777">
    <property type="term" value="F:microtubule motor activity"/>
    <property type="evidence" value="ECO:0007669"/>
    <property type="project" value="InterPro"/>
</dbReference>
<comment type="caution">
    <text evidence="4">The sequence shown here is derived from an EMBL/GenBank/DDBJ whole genome shotgun (WGS) entry which is preliminary data.</text>
</comment>
<dbReference type="PANTHER" id="PTHR40710:SF1">
    <property type="entry name" value="RIKEN CDNA E230025N22 GENE"/>
    <property type="match status" value="1"/>
</dbReference>
<dbReference type="PANTHER" id="PTHR40710">
    <property type="entry name" value="RIKEN CDNA E230025N22 GENE"/>
    <property type="match status" value="1"/>
</dbReference>
<dbReference type="GO" id="GO:0008017">
    <property type="term" value="F:microtubule binding"/>
    <property type="evidence" value="ECO:0007669"/>
    <property type="project" value="InterPro"/>
</dbReference>
<feature type="domain" description="Kinesin motor" evidence="3">
    <location>
        <begin position="9"/>
        <end position="288"/>
    </location>
</feature>
<dbReference type="AlphaFoldDB" id="A0AAW0PC87"/>
<dbReference type="GO" id="GO:0005524">
    <property type="term" value="F:ATP binding"/>
    <property type="evidence" value="ECO:0007669"/>
    <property type="project" value="UniProtKB-KW"/>
</dbReference>
<dbReference type="InterPro" id="IPR036961">
    <property type="entry name" value="Kinesin_motor_dom_sf"/>
</dbReference>
<sequence>MNSPMLEEAGDVRVGVLLASVPERNTCVVITQDGHGVDLVTGKDESTKSFSFDLVATADNVKGIYLDFLQPLVESVLKGYNGALLIHGASTERTKALIDQNIIRQILINVLNGTAHEKEDSFIALSFIQLQSKNLSPVTHPVLGRLVSVVSSPEEAFSLYETCRDKVKSSPGGLSCRCSTLLSVAVERRVQTEVCRGRLQLFGLEGGASRTDLRGVSPLVKALDQLQSEVSHEDKLLLFLLKDALSGSSRTALLCCLHPQGVLDNETPNALTLAQKVRTLQTKPVVIRWCPRATEEEIRDKMAALRTEMMSEGESEIHSTYKLAQLNHDLQVVKSQSWERRRDSLTRLEIKERIIVRPPAQA</sequence>
<protein>
    <recommendedName>
        <fullName evidence="3">Kinesin motor domain-containing protein</fullName>
    </recommendedName>
</protein>
<dbReference type="InterPro" id="IPR027417">
    <property type="entry name" value="P-loop_NTPase"/>
</dbReference>
<evidence type="ECO:0000256" key="2">
    <source>
        <dbReference type="ARBA" id="ARBA00022840"/>
    </source>
</evidence>
<proteinExistence type="predicted"/>
<dbReference type="SMART" id="SM00129">
    <property type="entry name" value="KISc"/>
    <property type="match status" value="1"/>
</dbReference>
<dbReference type="GO" id="GO:0007018">
    <property type="term" value="P:microtubule-based movement"/>
    <property type="evidence" value="ECO:0007669"/>
    <property type="project" value="InterPro"/>
</dbReference>
<gene>
    <name evidence="4" type="ORF">WMY93_009705</name>
</gene>
<dbReference type="Proteomes" id="UP001460270">
    <property type="component" value="Unassembled WGS sequence"/>
</dbReference>
<accession>A0AAW0PC87</accession>
<evidence type="ECO:0000313" key="4">
    <source>
        <dbReference type="EMBL" id="KAK7922803.1"/>
    </source>
</evidence>
<evidence type="ECO:0000313" key="5">
    <source>
        <dbReference type="Proteomes" id="UP001460270"/>
    </source>
</evidence>
<dbReference type="Gene3D" id="3.40.850.10">
    <property type="entry name" value="Kinesin motor domain"/>
    <property type="match status" value="2"/>
</dbReference>
<evidence type="ECO:0000256" key="1">
    <source>
        <dbReference type="ARBA" id="ARBA00022741"/>
    </source>
</evidence>
<reference evidence="5" key="1">
    <citation type="submission" date="2024-04" db="EMBL/GenBank/DDBJ databases">
        <title>Salinicola lusitanus LLJ914,a marine bacterium isolated from the Okinawa Trough.</title>
        <authorList>
            <person name="Li J."/>
        </authorList>
    </citation>
    <scope>NUCLEOTIDE SEQUENCE [LARGE SCALE GENOMIC DNA]</scope>
</reference>
<dbReference type="InterPro" id="IPR001752">
    <property type="entry name" value="Kinesin_motor_dom"/>
</dbReference>
<dbReference type="SUPFAM" id="SSF52540">
    <property type="entry name" value="P-loop containing nucleoside triphosphate hydrolases"/>
    <property type="match status" value="1"/>
</dbReference>
<name>A0AAW0PC87_9GOBI</name>
<organism evidence="4 5">
    <name type="scientific">Mugilogobius chulae</name>
    <name type="common">yellowstripe goby</name>
    <dbReference type="NCBI Taxonomy" id="88201"/>
    <lineage>
        <taxon>Eukaryota</taxon>
        <taxon>Metazoa</taxon>
        <taxon>Chordata</taxon>
        <taxon>Craniata</taxon>
        <taxon>Vertebrata</taxon>
        <taxon>Euteleostomi</taxon>
        <taxon>Actinopterygii</taxon>
        <taxon>Neopterygii</taxon>
        <taxon>Teleostei</taxon>
        <taxon>Neoteleostei</taxon>
        <taxon>Acanthomorphata</taxon>
        <taxon>Gobiaria</taxon>
        <taxon>Gobiiformes</taxon>
        <taxon>Gobioidei</taxon>
        <taxon>Gobiidae</taxon>
        <taxon>Gobionellinae</taxon>
        <taxon>Mugilogobius</taxon>
    </lineage>
</organism>